<proteinExistence type="predicted"/>
<evidence type="ECO:0000313" key="2">
    <source>
        <dbReference type="EMBL" id="SDC79012.1"/>
    </source>
</evidence>
<sequence>MSIGFVCTRLSTIHRSTRIDRGSLVNTQTSFDKRPSKPITLHSAIVTVVPVVPGRWPLCKAEITMNPRNNRTNTKNPFPVVCGTVSDLPLSSASSMIPVPVRNIHSFSAQYTGDINTPSVRAGTSVRSHWAFTGQAQWLLSGDLTVRNGSLYAFCMRSGAHAIEAPLVGHLPATRRHSPISAVCPSSGGFGLSKGRKSGAEQVTPADVAPSASAKRRPNASTATDSRCVHGLLGE</sequence>
<evidence type="ECO:0000313" key="3">
    <source>
        <dbReference type="Proteomes" id="UP000198908"/>
    </source>
</evidence>
<reference evidence="3" key="1">
    <citation type="submission" date="2016-09" db="EMBL/GenBank/DDBJ databases">
        <authorList>
            <person name="Varghese N."/>
            <person name="Submissions S."/>
        </authorList>
    </citation>
    <scope>NUCLEOTIDE SEQUENCE [LARGE SCALE GENOMIC DNA]</scope>
    <source>
        <strain evidence="3">TNe-862</strain>
    </source>
</reference>
<dbReference type="AlphaFoldDB" id="A0A1G6PFI1"/>
<dbReference type="Proteomes" id="UP000198908">
    <property type="component" value="Unassembled WGS sequence"/>
</dbReference>
<name>A0A1G6PFI1_9BURK</name>
<dbReference type="EMBL" id="FMYQ01000010">
    <property type="protein sequence ID" value="SDC79012.1"/>
    <property type="molecule type" value="Genomic_DNA"/>
</dbReference>
<organism evidence="2 3">
    <name type="scientific">Paraburkholderia lycopersici</name>
    <dbReference type="NCBI Taxonomy" id="416944"/>
    <lineage>
        <taxon>Bacteria</taxon>
        <taxon>Pseudomonadati</taxon>
        <taxon>Pseudomonadota</taxon>
        <taxon>Betaproteobacteria</taxon>
        <taxon>Burkholderiales</taxon>
        <taxon>Burkholderiaceae</taxon>
        <taxon>Paraburkholderia</taxon>
    </lineage>
</organism>
<protein>
    <submittedName>
        <fullName evidence="2">Uncharacterized protein</fullName>
    </submittedName>
</protein>
<evidence type="ECO:0000256" key="1">
    <source>
        <dbReference type="SAM" id="MobiDB-lite"/>
    </source>
</evidence>
<gene>
    <name evidence="2" type="ORF">SAMN05421548_110134</name>
</gene>
<keyword evidence="3" id="KW-1185">Reference proteome</keyword>
<accession>A0A1G6PFI1</accession>
<feature type="region of interest" description="Disordered" evidence="1">
    <location>
        <begin position="193"/>
        <end position="235"/>
    </location>
</feature>